<dbReference type="Pfam" id="PF02517">
    <property type="entry name" value="Rce1-like"/>
    <property type="match status" value="1"/>
</dbReference>
<feature type="transmembrane region" description="Helical" evidence="1">
    <location>
        <begin position="12"/>
        <end position="32"/>
    </location>
</feature>
<organism evidence="3 4">
    <name type="scientific">Kribbella deserti</name>
    <dbReference type="NCBI Taxonomy" id="1926257"/>
    <lineage>
        <taxon>Bacteria</taxon>
        <taxon>Bacillati</taxon>
        <taxon>Actinomycetota</taxon>
        <taxon>Actinomycetes</taxon>
        <taxon>Propionibacteriales</taxon>
        <taxon>Kribbellaceae</taxon>
        <taxon>Kribbella</taxon>
    </lineage>
</organism>
<dbReference type="EMBL" id="JBHLTC010000035">
    <property type="protein sequence ID" value="MFC0627511.1"/>
    <property type="molecule type" value="Genomic_DNA"/>
</dbReference>
<comment type="caution">
    <text evidence="3">The sequence shown here is derived from an EMBL/GenBank/DDBJ whole genome shotgun (WGS) entry which is preliminary data.</text>
</comment>
<accession>A0ABV6QSA4</accession>
<feature type="transmembrane region" description="Helical" evidence="1">
    <location>
        <begin position="52"/>
        <end position="70"/>
    </location>
</feature>
<protein>
    <submittedName>
        <fullName evidence="3">Type II CAAX prenyl endopeptidase Rce1 family protein</fullName>
    </submittedName>
</protein>
<keyword evidence="1" id="KW-0472">Membrane</keyword>
<proteinExistence type="predicted"/>
<dbReference type="Proteomes" id="UP001589890">
    <property type="component" value="Unassembled WGS sequence"/>
</dbReference>
<feature type="transmembrane region" description="Helical" evidence="1">
    <location>
        <begin position="205"/>
        <end position="222"/>
    </location>
</feature>
<evidence type="ECO:0000259" key="2">
    <source>
        <dbReference type="Pfam" id="PF02517"/>
    </source>
</evidence>
<sequence>MAMRARDILTKRAAWAQAITGAVVMAVALGAAGGIGTSLREGVSLGTWGDRLVPALLCTAIAVAAVRLLIGWPRERLGLTGFRDSTRAFLLGVGVTGGSAALLFAIASLAGWITWGRLDLPALLFYVAANALVAVLLEAFPEELTLRGMTWSALRRQHGGFASAVGTTVLFLFVAAGSSVVHKAVTSVFGGESPALGLAPAGEDPFSYFFLLTIFGLTLVAARTATSTASLWTCIGTHLTFLTVNRVTLLGEERDAGWSADFVNENAILIIPGYLVLAAVTYLLVARKS</sequence>
<name>A0ABV6QSA4_9ACTN</name>
<gene>
    <name evidence="3" type="ORF">ACFFGN_25780</name>
</gene>
<keyword evidence="4" id="KW-1185">Reference proteome</keyword>
<feature type="transmembrane region" description="Helical" evidence="1">
    <location>
        <begin position="120"/>
        <end position="140"/>
    </location>
</feature>
<dbReference type="InterPro" id="IPR003675">
    <property type="entry name" value="Rce1/LyrA-like_dom"/>
</dbReference>
<reference evidence="3 4" key="1">
    <citation type="submission" date="2024-09" db="EMBL/GenBank/DDBJ databases">
        <authorList>
            <person name="Sun Q."/>
            <person name="Mori K."/>
        </authorList>
    </citation>
    <scope>NUCLEOTIDE SEQUENCE [LARGE SCALE GENOMIC DNA]</scope>
    <source>
        <strain evidence="3 4">CGMCC 1.15906</strain>
    </source>
</reference>
<keyword evidence="1" id="KW-0812">Transmembrane</keyword>
<feature type="transmembrane region" description="Helical" evidence="1">
    <location>
        <begin position="229"/>
        <end position="247"/>
    </location>
</feature>
<feature type="transmembrane region" description="Helical" evidence="1">
    <location>
        <begin position="90"/>
        <end position="114"/>
    </location>
</feature>
<feature type="transmembrane region" description="Helical" evidence="1">
    <location>
        <begin position="267"/>
        <end position="285"/>
    </location>
</feature>
<evidence type="ECO:0000256" key="1">
    <source>
        <dbReference type="SAM" id="Phobius"/>
    </source>
</evidence>
<evidence type="ECO:0000313" key="4">
    <source>
        <dbReference type="Proteomes" id="UP001589890"/>
    </source>
</evidence>
<feature type="domain" description="CAAX prenyl protease 2/Lysostaphin resistance protein A-like" evidence="2">
    <location>
        <begin position="128"/>
        <end position="241"/>
    </location>
</feature>
<keyword evidence="1" id="KW-1133">Transmembrane helix</keyword>
<dbReference type="RefSeq" id="WP_380052382.1">
    <property type="nucleotide sequence ID" value="NZ_JBHLTC010000035.1"/>
</dbReference>
<evidence type="ECO:0000313" key="3">
    <source>
        <dbReference type="EMBL" id="MFC0627511.1"/>
    </source>
</evidence>
<feature type="transmembrane region" description="Helical" evidence="1">
    <location>
        <begin position="161"/>
        <end position="185"/>
    </location>
</feature>